<name>A0ABV0C2Q4_9SPHI</name>
<evidence type="ECO:0000313" key="2">
    <source>
        <dbReference type="Proteomes" id="UP001409291"/>
    </source>
</evidence>
<proteinExistence type="predicted"/>
<dbReference type="RefSeq" id="WP_346583504.1">
    <property type="nucleotide sequence ID" value="NZ_JBDJNQ010000021.1"/>
</dbReference>
<organism evidence="1 2">
    <name type="scientific">Sphingobacterium kitahiroshimense</name>
    <dbReference type="NCBI Taxonomy" id="470446"/>
    <lineage>
        <taxon>Bacteria</taxon>
        <taxon>Pseudomonadati</taxon>
        <taxon>Bacteroidota</taxon>
        <taxon>Sphingobacteriia</taxon>
        <taxon>Sphingobacteriales</taxon>
        <taxon>Sphingobacteriaceae</taxon>
        <taxon>Sphingobacterium</taxon>
    </lineage>
</organism>
<dbReference type="Proteomes" id="UP001409291">
    <property type="component" value="Unassembled WGS sequence"/>
</dbReference>
<protein>
    <submittedName>
        <fullName evidence="1">Uncharacterized protein</fullName>
    </submittedName>
</protein>
<accession>A0ABV0C2Q4</accession>
<evidence type="ECO:0000313" key="1">
    <source>
        <dbReference type="EMBL" id="MEN5380618.1"/>
    </source>
</evidence>
<keyword evidence="2" id="KW-1185">Reference proteome</keyword>
<reference evidence="1 2" key="1">
    <citation type="submission" date="2024-04" db="EMBL/GenBank/DDBJ databases">
        <title>WGS of bacteria from Torrens River.</title>
        <authorList>
            <person name="Wyrsch E.R."/>
            <person name="Drigo B."/>
        </authorList>
    </citation>
    <scope>NUCLEOTIDE SEQUENCE [LARGE SCALE GENOMIC DNA]</scope>
    <source>
        <strain evidence="1 2">TWI391</strain>
    </source>
</reference>
<gene>
    <name evidence="1" type="ORF">ABE541_25380</name>
</gene>
<sequence length="173" mass="20471">MILVIVVALFLSFKWSKRDTTPIKTNPTYTEAQIEHDKRLFQEFKSKMPATGSIQFIRENNFAGNSFFWEDLSDFDYVMNNISNSDVRFIDEQVEKIRKDIFEEIKKFRYYLATKAFTIEVDDAYRRVSIPPEWEHEQPAIFWEVVATLHNSAGNICDLYDELILKGKYLYAI</sequence>
<comment type="caution">
    <text evidence="1">The sequence shown here is derived from an EMBL/GenBank/DDBJ whole genome shotgun (WGS) entry which is preliminary data.</text>
</comment>
<dbReference type="EMBL" id="JBDJNQ010000021">
    <property type="protein sequence ID" value="MEN5380618.1"/>
    <property type="molecule type" value="Genomic_DNA"/>
</dbReference>